<gene>
    <name evidence="2" type="ORF">Pla108_21400</name>
</gene>
<evidence type="ECO:0008006" key="4">
    <source>
        <dbReference type="Google" id="ProtNLM"/>
    </source>
</evidence>
<dbReference type="OrthoDB" id="279546at2"/>
<comment type="caution">
    <text evidence="2">The sequence shown here is derived from an EMBL/GenBank/DDBJ whole genome shotgun (WGS) entry which is preliminary data.</text>
</comment>
<keyword evidence="1" id="KW-0812">Transmembrane</keyword>
<keyword evidence="3" id="KW-1185">Reference proteome</keyword>
<dbReference type="Proteomes" id="UP000317421">
    <property type="component" value="Unassembled WGS sequence"/>
</dbReference>
<accession>A0A5C6AFM2</accession>
<dbReference type="EMBL" id="SJPR01000002">
    <property type="protein sequence ID" value="TWT97985.1"/>
    <property type="molecule type" value="Genomic_DNA"/>
</dbReference>
<sequence>MNALLLRSPKRRGVTVIETVVAFGLLVTVLSVSASLMVRHNRLLADERAYRVAVDELSNRLAVLVPLRPEAADRELAALDGLSFAGPLQGATLAGVVEREEVGRRLTLTLHWPNGDRQRPSVSLSGWAYGGAAEGEGQL</sequence>
<dbReference type="AlphaFoldDB" id="A0A5C6AFM2"/>
<keyword evidence="1" id="KW-1133">Transmembrane helix</keyword>
<name>A0A5C6AFM2_9BACT</name>
<evidence type="ECO:0000313" key="3">
    <source>
        <dbReference type="Proteomes" id="UP000317421"/>
    </source>
</evidence>
<keyword evidence="1" id="KW-0472">Membrane</keyword>
<evidence type="ECO:0000256" key="1">
    <source>
        <dbReference type="SAM" id="Phobius"/>
    </source>
</evidence>
<reference evidence="2 3" key="1">
    <citation type="submission" date="2019-02" db="EMBL/GenBank/DDBJ databases">
        <title>Deep-cultivation of Planctomycetes and their phenomic and genomic characterization uncovers novel biology.</title>
        <authorList>
            <person name="Wiegand S."/>
            <person name="Jogler M."/>
            <person name="Boedeker C."/>
            <person name="Pinto D."/>
            <person name="Vollmers J."/>
            <person name="Rivas-Marin E."/>
            <person name="Kohn T."/>
            <person name="Peeters S.H."/>
            <person name="Heuer A."/>
            <person name="Rast P."/>
            <person name="Oberbeckmann S."/>
            <person name="Bunk B."/>
            <person name="Jeske O."/>
            <person name="Meyerdierks A."/>
            <person name="Storesund J.E."/>
            <person name="Kallscheuer N."/>
            <person name="Luecker S."/>
            <person name="Lage O.M."/>
            <person name="Pohl T."/>
            <person name="Merkel B.J."/>
            <person name="Hornburger P."/>
            <person name="Mueller R.-W."/>
            <person name="Bruemmer F."/>
            <person name="Labrenz M."/>
            <person name="Spormann A.M."/>
            <person name="Op Den Camp H."/>
            <person name="Overmann J."/>
            <person name="Amann R."/>
            <person name="Jetten M.S.M."/>
            <person name="Mascher T."/>
            <person name="Medema M.H."/>
            <person name="Devos D.P."/>
            <person name="Kaster A.-K."/>
            <person name="Ovreas L."/>
            <person name="Rohde M."/>
            <person name="Galperin M.Y."/>
            <person name="Jogler C."/>
        </authorList>
    </citation>
    <scope>NUCLEOTIDE SEQUENCE [LARGE SCALE GENOMIC DNA]</scope>
    <source>
        <strain evidence="2 3">Pla108</strain>
    </source>
</reference>
<evidence type="ECO:0000313" key="2">
    <source>
        <dbReference type="EMBL" id="TWT97985.1"/>
    </source>
</evidence>
<proteinExistence type="predicted"/>
<organism evidence="2 3">
    <name type="scientific">Botrimarina colliarenosi</name>
    <dbReference type="NCBI Taxonomy" id="2528001"/>
    <lineage>
        <taxon>Bacteria</taxon>
        <taxon>Pseudomonadati</taxon>
        <taxon>Planctomycetota</taxon>
        <taxon>Planctomycetia</taxon>
        <taxon>Pirellulales</taxon>
        <taxon>Lacipirellulaceae</taxon>
        <taxon>Botrimarina</taxon>
    </lineage>
</organism>
<protein>
    <recommendedName>
        <fullName evidence="4">Prepilin-type N-terminal cleavage/methylation domain-containing protein</fullName>
    </recommendedName>
</protein>
<feature type="transmembrane region" description="Helical" evidence="1">
    <location>
        <begin position="20"/>
        <end position="38"/>
    </location>
</feature>